<accession>A0AAD4C0I4</accession>
<proteinExistence type="predicted"/>
<reference evidence="1" key="1">
    <citation type="submission" date="2019-10" db="EMBL/GenBank/DDBJ databases">
        <authorList>
            <consortium name="DOE Joint Genome Institute"/>
            <person name="Kuo A."/>
            <person name="Miyauchi S."/>
            <person name="Kiss E."/>
            <person name="Drula E."/>
            <person name="Kohler A."/>
            <person name="Sanchez-Garcia M."/>
            <person name="Andreopoulos B."/>
            <person name="Barry K.W."/>
            <person name="Bonito G."/>
            <person name="Buee M."/>
            <person name="Carver A."/>
            <person name="Chen C."/>
            <person name="Cichocki N."/>
            <person name="Clum A."/>
            <person name="Culley D."/>
            <person name="Crous P.W."/>
            <person name="Fauchery L."/>
            <person name="Girlanda M."/>
            <person name="Hayes R."/>
            <person name="Keri Z."/>
            <person name="LaButti K."/>
            <person name="Lipzen A."/>
            <person name="Lombard V."/>
            <person name="Magnuson J."/>
            <person name="Maillard F."/>
            <person name="Morin E."/>
            <person name="Murat C."/>
            <person name="Nolan M."/>
            <person name="Ohm R."/>
            <person name="Pangilinan J."/>
            <person name="Pereira M."/>
            <person name="Perotto S."/>
            <person name="Peter M."/>
            <person name="Riley R."/>
            <person name="Sitrit Y."/>
            <person name="Stielow B."/>
            <person name="Szollosi G."/>
            <person name="Zifcakova L."/>
            <person name="Stursova M."/>
            <person name="Spatafora J.W."/>
            <person name="Tedersoo L."/>
            <person name="Vaario L.-M."/>
            <person name="Yamada A."/>
            <person name="Yan M."/>
            <person name="Wang P."/>
            <person name="Xu J."/>
            <person name="Bruns T."/>
            <person name="Baldrian P."/>
            <person name="Vilgalys R."/>
            <person name="Henrissat B."/>
            <person name="Grigoriev I.V."/>
            <person name="Hibbett D."/>
            <person name="Nagy L.G."/>
            <person name="Martin F.M."/>
        </authorList>
    </citation>
    <scope>NUCLEOTIDE SEQUENCE</scope>
    <source>
        <strain evidence="1">BED1</strain>
    </source>
</reference>
<organism evidence="1 2">
    <name type="scientific">Boletus edulis BED1</name>
    <dbReference type="NCBI Taxonomy" id="1328754"/>
    <lineage>
        <taxon>Eukaryota</taxon>
        <taxon>Fungi</taxon>
        <taxon>Dikarya</taxon>
        <taxon>Basidiomycota</taxon>
        <taxon>Agaricomycotina</taxon>
        <taxon>Agaricomycetes</taxon>
        <taxon>Agaricomycetidae</taxon>
        <taxon>Boletales</taxon>
        <taxon>Boletineae</taxon>
        <taxon>Boletaceae</taxon>
        <taxon>Boletoideae</taxon>
        <taxon>Boletus</taxon>
    </lineage>
</organism>
<sequence>DIAEYLTIHANQTCHGFNKLITPQTVQRWMKTLGYHWKKEPTGQYADGHKREDIVHYHQNIF</sequence>
<dbReference type="Proteomes" id="UP001194468">
    <property type="component" value="Unassembled WGS sequence"/>
</dbReference>
<comment type="caution">
    <text evidence="1">The sequence shown here is derived from an EMBL/GenBank/DDBJ whole genome shotgun (WGS) entry which is preliminary data.</text>
</comment>
<evidence type="ECO:0000313" key="1">
    <source>
        <dbReference type="EMBL" id="KAF8445087.1"/>
    </source>
</evidence>
<dbReference type="EMBL" id="WHUW01000006">
    <property type="protein sequence ID" value="KAF8445087.1"/>
    <property type="molecule type" value="Genomic_DNA"/>
</dbReference>
<evidence type="ECO:0000313" key="2">
    <source>
        <dbReference type="Proteomes" id="UP001194468"/>
    </source>
</evidence>
<dbReference type="AlphaFoldDB" id="A0AAD4C0I4"/>
<gene>
    <name evidence="1" type="ORF">L210DRAFT_3364670</name>
</gene>
<protein>
    <recommendedName>
        <fullName evidence="3">Winged helix-turn helix domain-containing protein</fullName>
    </recommendedName>
</protein>
<feature type="non-terminal residue" evidence="1">
    <location>
        <position position="62"/>
    </location>
</feature>
<evidence type="ECO:0008006" key="3">
    <source>
        <dbReference type="Google" id="ProtNLM"/>
    </source>
</evidence>
<feature type="non-terminal residue" evidence="1">
    <location>
        <position position="1"/>
    </location>
</feature>
<reference evidence="1" key="2">
    <citation type="journal article" date="2020" name="Nat. Commun.">
        <title>Large-scale genome sequencing of mycorrhizal fungi provides insights into the early evolution of symbiotic traits.</title>
        <authorList>
            <person name="Miyauchi S."/>
            <person name="Kiss E."/>
            <person name="Kuo A."/>
            <person name="Drula E."/>
            <person name="Kohler A."/>
            <person name="Sanchez-Garcia M."/>
            <person name="Morin E."/>
            <person name="Andreopoulos B."/>
            <person name="Barry K.W."/>
            <person name="Bonito G."/>
            <person name="Buee M."/>
            <person name="Carver A."/>
            <person name="Chen C."/>
            <person name="Cichocki N."/>
            <person name="Clum A."/>
            <person name="Culley D."/>
            <person name="Crous P.W."/>
            <person name="Fauchery L."/>
            <person name="Girlanda M."/>
            <person name="Hayes R.D."/>
            <person name="Keri Z."/>
            <person name="LaButti K."/>
            <person name="Lipzen A."/>
            <person name="Lombard V."/>
            <person name="Magnuson J."/>
            <person name="Maillard F."/>
            <person name="Murat C."/>
            <person name="Nolan M."/>
            <person name="Ohm R.A."/>
            <person name="Pangilinan J."/>
            <person name="Pereira M.F."/>
            <person name="Perotto S."/>
            <person name="Peter M."/>
            <person name="Pfister S."/>
            <person name="Riley R."/>
            <person name="Sitrit Y."/>
            <person name="Stielow J.B."/>
            <person name="Szollosi G."/>
            <person name="Zifcakova L."/>
            <person name="Stursova M."/>
            <person name="Spatafora J.W."/>
            <person name="Tedersoo L."/>
            <person name="Vaario L.M."/>
            <person name="Yamada A."/>
            <person name="Yan M."/>
            <person name="Wang P."/>
            <person name="Xu J."/>
            <person name="Bruns T."/>
            <person name="Baldrian P."/>
            <person name="Vilgalys R."/>
            <person name="Dunand C."/>
            <person name="Henrissat B."/>
            <person name="Grigoriev I.V."/>
            <person name="Hibbett D."/>
            <person name="Nagy L.G."/>
            <person name="Martin F.M."/>
        </authorList>
    </citation>
    <scope>NUCLEOTIDE SEQUENCE</scope>
    <source>
        <strain evidence="1">BED1</strain>
    </source>
</reference>
<name>A0AAD4C0I4_BOLED</name>
<keyword evidence="2" id="KW-1185">Reference proteome</keyword>